<dbReference type="eggNOG" id="ENOG5032Y1I">
    <property type="taxonomic scope" value="Bacteria"/>
</dbReference>
<sequence length="160" mass="17377" precursor="true">MLRKSFISFMALMLLVSFLVPSASFAAEKSNNMKEPVVSDNYIQDEPSNVDDGEVEAAGKTGWIIKGAMQIAELAVRYGGSGLSKIVKFLDADQARYLSKNSDKIADGIDDAQKKISDLEDYSQKRLSGIIQQSLDNMGVSKTYYVPIGDAIAAGVMLLI</sequence>
<gene>
    <name evidence="2" type="ORF">BN990_04171</name>
</gene>
<name>A0A024QH05_9BACI</name>
<evidence type="ECO:0000313" key="2">
    <source>
        <dbReference type="EMBL" id="CDQ41794.1"/>
    </source>
</evidence>
<dbReference type="Proteomes" id="UP000028875">
    <property type="component" value="Unassembled WGS sequence"/>
</dbReference>
<evidence type="ECO:0000313" key="3">
    <source>
        <dbReference type="Proteomes" id="UP000028875"/>
    </source>
</evidence>
<keyword evidence="1" id="KW-0732">Signal</keyword>
<keyword evidence="3" id="KW-1185">Reference proteome</keyword>
<evidence type="ECO:0000256" key="1">
    <source>
        <dbReference type="SAM" id="SignalP"/>
    </source>
</evidence>
<feature type="chain" id="PRO_5001532659" description="Secreted protein" evidence="1">
    <location>
        <begin position="27"/>
        <end position="160"/>
    </location>
</feature>
<dbReference type="OrthoDB" id="2617475at2"/>
<reference evidence="2 3" key="1">
    <citation type="submission" date="2014-03" db="EMBL/GenBank/DDBJ databases">
        <authorList>
            <person name="Urmite Genomes U."/>
        </authorList>
    </citation>
    <scope>NUCLEOTIDE SEQUENCE [LARGE SCALE GENOMIC DNA]</scope>
    <source>
        <strain evidence="2 3">Vm-5</strain>
    </source>
</reference>
<protein>
    <recommendedName>
        <fullName evidence="4">Secreted protein</fullName>
    </recommendedName>
</protein>
<accession>A0A024QH05</accession>
<evidence type="ECO:0008006" key="4">
    <source>
        <dbReference type="Google" id="ProtNLM"/>
    </source>
</evidence>
<reference evidence="3" key="2">
    <citation type="submission" date="2014-05" db="EMBL/GenBank/DDBJ databases">
        <title>Draft genome sequence of Virgibacillus massiliensis Vm-5.</title>
        <authorList>
            <person name="Khelaifia S."/>
            <person name="Croce O."/>
            <person name="Lagier J.C."/>
            <person name="Raoult D."/>
        </authorList>
    </citation>
    <scope>NUCLEOTIDE SEQUENCE [LARGE SCALE GENOMIC DNA]</scope>
    <source>
        <strain evidence="3">Vm-5</strain>
    </source>
</reference>
<dbReference type="AlphaFoldDB" id="A0A024QH05"/>
<feature type="signal peptide" evidence="1">
    <location>
        <begin position="1"/>
        <end position="26"/>
    </location>
</feature>
<dbReference type="EMBL" id="CCDP010000003">
    <property type="protein sequence ID" value="CDQ41794.1"/>
    <property type="molecule type" value="Genomic_DNA"/>
</dbReference>
<comment type="caution">
    <text evidence="2">The sequence shown here is derived from an EMBL/GenBank/DDBJ whole genome shotgun (WGS) entry which is preliminary data.</text>
</comment>
<organism evidence="2 3">
    <name type="scientific">Virgibacillus massiliensis</name>
    <dbReference type="NCBI Taxonomy" id="1462526"/>
    <lineage>
        <taxon>Bacteria</taxon>
        <taxon>Bacillati</taxon>
        <taxon>Bacillota</taxon>
        <taxon>Bacilli</taxon>
        <taxon>Bacillales</taxon>
        <taxon>Bacillaceae</taxon>
        <taxon>Virgibacillus</taxon>
    </lineage>
</organism>
<proteinExistence type="predicted"/>
<dbReference type="RefSeq" id="WP_038246629.1">
    <property type="nucleotide sequence ID" value="NZ_BNER01000008.1"/>
</dbReference>